<evidence type="ECO:0000313" key="2">
    <source>
        <dbReference type="EMBL" id="SVD20587.1"/>
    </source>
</evidence>
<dbReference type="InterPro" id="IPR013132">
    <property type="entry name" value="PseI/NeuA/B-like_N"/>
</dbReference>
<dbReference type="EMBL" id="UINC01136058">
    <property type="protein sequence ID" value="SVD20587.1"/>
    <property type="molecule type" value="Genomic_DNA"/>
</dbReference>
<dbReference type="GO" id="GO:0047444">
    <property type="term" value="F:N-acylneuraminate-9-phosphate synthase activity"/>
    <property type="evidence" value="ECO:0007669"/>
    <property type="project" value="TreeGrafter"/>
</dbReference>
<gene>
    <name evidence="2" type="ORF">METZ01_LOCUS373441</name>
</gene>
<feature type="domain" description="PseI/NeuA/B-like" evidence="1">
    <location>
        <begin position="142"/>
        <end position="302"/>
    </location>
</feature>
<name>A0A382TGI7_9ZZZZ</name>
<reference evidence="2" key="1">
    <citation type="submission" date="2018-05" db="EMBL/GenBank/DDBJ databases">
        <authorList>
            <person name="Lanie J.A."/>
            <person name="Ng W.-L."/>
            <person name="Kazmierczak K.M."/>
            <person name="Andrzejewski T.M."/>
            <person name="Davidsen T.M."/>
            <person name="Wayne K.J."/>
            <person name="Tettelin H."/>
            <person name="Glass J.I."/>
            <person name="Rusch D."/>
            <person name="Podicherti R."/>
            <person name="Tsui H.-C.T."/>
            <person name="Winkler M.E."/>
        </authorList>
    </citation>
    <scope>NUCLEOTIDE SEQUENCE</scope>
</reference>
<proteinExistence type="predicted"/>
<sequence length="302" mass="33709">ELLIEKISDQVEIVGLIKKNKLCDASTNKESFVYPLLYTGYQQERAKTQSSISKYQQLYSIGTGGDYNYADSQILFHKAFDTVAIICGKDSSYTETIRKIPPVELNQTVLINDKKIGRGEKAYIIAEAGLNHNGSLKLAKELVDAAKKTNCDAVKFQAFKKNSRISSKVKAVKYAETITGLEETLDEMFNRLAMSFDDQKELFDYAHKVGIEIFSTPFDFDSVDFLENLDVNIYKIASFDLVNLPLIKYVAKTGKPIILSTGMSTLGQIEEAVGTVKEEGNKNLILLHCNSSYPAAPHEMNL</sequence>
<dbReference type="PANTHER" id="PTHR42966">
    <property type="entry name" value="N-ACETYLNEURAMINATE SYNTHASE"/>
    <property type="match status" value="1"/>
</dbReference>
<dbReference type="PANTHER" id="PTHR42966:SF1">
    <property type="entry name" value="SIALIC ACID SYNTHASE"/>
    <property type="match status" value="1"/>
</dbReference>
<accession>A0A382TGI7</accession>
<dbReference type="InterPro" id="IPR013785">
    <property type="entry name" value="Aldolase_TIM"/>
</dbReference>
<organism evidence="2">
    <name type="scientific">marine metagenome</name>
    <dbReference type="NCBI Taxonomy" id="408172"/>
    <lineage>
        <taxon>unclassified sequences</taxon>
        <taxon>metagenomes</taxon>
        <taxon>ecological metagenomes</taxon>
    </lineage>
</organism>
<feature type="non-terminal residue" evidence="2">
    <location>
        <position position="302"/>
    </location>
</feature>
<dbReference type="GO" id="GO:0016051">
    <property type="term" value="P:carbohydrate biosynthetic process"/>
    <property type="evidence" value="ECO:0007669"/>
    <property type="project" value="InterPro"/>
</dbReference>
<protein>
    <recommendedName>
        <fullName evidence="1">PseI/NeuA/B-like domain-containing protein</fullName>
    </recommendedName>
</protein>
<dbReference type="Gene3D" id="3.20.20.70">
    <property type="entry name" value="Aldolase class I"/>
    <property type="match status" value="1"/>
</dbReference>
<dbReference type="AlphaFoldDB" id="A0A382TGI7"/>
<dbReference type="Pfam" id="PF03102">
    <property type="entry name" value="NeuB"/>
    <property type="match status" value="1"/>
</dbReference>
<dbReference type="InterPro" id="IPR051690">
    <property type="entry name" value="PseI-like"/>
</dbReference>
<evidence type="ECO:0000259" key="1">
    <source>
        <dbReference type="Pfam" id="PF03102"/>
    </source>
</evidence>
<dbReference type="SUPFAM" id="SSF51569">
    <property type="entry name" value="Aldolase"/>
    <property type="match status" value="1"/>
</dbReference>
<feature type="non-terminal residue" evidence="2">
    <location>
        <position position="1"/>
    </location>
</feature>